<feature type="compositionally biased region" description="Low complexity" evidence="1">
    <location>
        <begin position="297"/>
        <end position="319"/>
    </location>
</feature>
<feature type="compositionally biased region" description="Low complexity" evidence="1">
    <location>
        <begin position="25"/>
        <end position="46"/>
    </location>
</feature>
<dbReference type="EMBL" id="CM026421">
    <property type="protein sequence ID" value="KAG0589266.1"/>
    <property type="molecule type" value="Genomic_DNA"/>
</dbReference>
<feature type="region of interest" description="Disordered" evidence="1">
    <location>
        <begin position="139"/>
        <end position="171"/>
    </location>
</feature>
<feature type="compositionally biased region" description="Polar residues" evidence="1">
    <location>
        <begin position="8"/>
        <end position="18"/>
    </location>
</feature>
<feature type="compositionally biased region" description="Polar residues" evidence="1">
    <location>
        <begin position="262"/>
        <end position="280"/>
    </location>
</feature>
<feature type="compositionally biased region" description="Polar residues" evidence="1">
    <location>
        <begin position="489"/>
        <end position="505"/>
    </location>
</feature>
<dbReference type="AlphaFoldDB" id="A0A8T0J2F6"/>
<name>A0A8T0J2F6_CERPU</name>
<feature type="compositionally biased region" description="Polar residues" evidence="1">
    <location>
        <begin position="443"/>
        <end position="456"/>
    </location>
</feature>
<sequence length="684" mass="73693">MALPGPLTGSNSSPTFSTSERDSSLYDSADSSSVVHSAAVPRSHSSWPTGVRKMAFGRGDGVDPFPARRVHSDDMGPGFPYTPRPNQPAYDDYARDNAEDDFADDLLLGEYDAHNVRSQQEDEAQHVRDSSDERTFWDRDVNFGNVAPRGGTAEQSAHRRGNAGYASRTQGYGHENAMANDQRNTQSMSRGGLVDHQSAVPWRVTVEDQNKRRRIQRQWTKPYLSEMASAHAERRSPVVHVPTTTTGKAESEQMVALRSLGPQKSNSLGSNGPASTSPALSQGGRGPCSSSIPSAVSGMGESSLRASSSARDTSTRGSAPSPSGGHELTPISWNGQPTPEYTRRPAPLHGTTVDTDRSRSGDSTRISALETRVVDLASQVTQNLAMVEEVLHTQRDFKGILMQLLNASTCVETAERNASMGGGGRTVSPSLDKAPSESLPQRLVSNNPNDEDAQQPSWMSAETVLLTPNTRNTLRPRSARDIGMAAVSTDVSDQSIANGSVNTSAGPVEGSAPQSNSSAPPRDEAPSAVTEVITHGDPPTLLDPHQTIPVVQVMATRGRGIPLEVECAGVDRLVHDPSLQFPPRSGNEAIAVNKFCYITHPDTGDIVVAEGKTGGSWKAKGSRYGNLCNVGEQMVQIHRVFLPDLRLLHIEDRQSFRTTSDAVVKANHSNVYVKWDAKYIHKKV</sequence>
<feature type="region of interest" description="Disordered" evidence="1">
    <location>
        <begin position="489"/>
        <end position="530"/>
    </location>
</feature>
<dbReference type="Proteomes" id="UP000822688">
    <property type="component" value="Chromosome 1"/>
</dbReference>
<reference evidence="2" key="1">
    <citation type="submission" date="2020-06" db="EMBL/GenBank/DDBJ databases">
        <title>WGS assembly of Ceratodon purpureus strain R40.</title>
        <authorList>
            <person name="Carey S.B."/>
            <person name="Jenkins J."/>
            <person name="Shu S."/>
            <person name="Lovell J.T."/>
            <person name="Sreedasyam A."/>
            <person name="Maumus F."/>
            <person name="Tiley G.P."/>
            <person name="Fernandez-Pozo N."/>
            <person name="Barry K."/>
            <person name="Chen C."/>
            <person name="Wang M."/>
            <person name="Lipzen A."/>
            <person name="Daum C."/>
            <person name="Saski C.A."/>
            <person name="Payton A.C."/>
            <person name="Mcbreen J.C."/>
            <person name="Conrad R.E."/>
            <person name="Kollar L.M."/>
            <person name="Olsson S."/>
            <person name="Huttunen S."/>
            <person name="Landis J.B."/>
            <person name="Wickett N.J."/>
            <person name="Johnson M.G."/>
            <person name="Rensing S.A."/>
            <person name="Grimwood J."/>
            <person name="Schmutz J."/>
            <person name="Mcdaniel S.F."/>
        </authorList>
    </citation>
    <scope>NUCLEOTIDE SEQUENCE</scope>
    <source>
        <strain evidence="2">R40</strain>
    </source>
</reference>
<evidence type="ECO:0000313" key="2">
    <source>
        <dbReference type="EMBL" id="KAG0589266.1"/>
    </source>
</evidence>
<protein>
    <submittedName>
        <fullName evidence="2">Uncharacterized protein</fullName>
    </submittedName>
</protein>
<evidence type="ECO:0000313" key="3">
    <source>
        <dbReference type="Proteomes" id="UP000822688"/>
    </source>
</evidence>
<proteinExistence type="predicted"/>
<feature type="region of interest" description="Disordered" evidence="1">
    <location>
        <begin position="1"/>
        <end position="98"/>
    </location>
</feature>
<feature type="region of interest" description="Disordered" evidence="1">
    <location>
        <begin position="227"/>
        <end position="365"/>
    </location>
</feature>
<gene>
    <name evidence="2" type="ORF">KC19_1G008400</name>
</gene>
<evidence type="ECO:0000256" key="1">
    <source>
        <dbReference type="SAM" id="MobiDB-lite"/>
    </source>
</evidence>
<organism evidence="2 3">
    <name type="scientific">Ceratodon purpureus</name>
    <name type="common">Fire moss</name>
    <name type="synonym">Dicranum purpureum</name>
    <dbReference type="NCBI Taxonomy" id="3225"/>
    <lineage>
        <taxon>Eukaryota</taxon>
        <taxon>Viridiplantae</taxon>
        <taxon>Streptophyta</taxon>
        <taxon>Embryophyta</taxon>
        <taxon>Bryophyta</taxon>
        <taxon>Bryophytina</taxon>
        <taxon>Bryopsida</taxon>
        <taxon>Dicranidae</taxon>
        <taxon>Pseudoditrichales</taxon>
        <taxon>Ditrichaceae</taxon>
        <taxon>Ceratodon</taxon>
    </lineage>
</organism>
<feature type="region of interest" description="Disordered" evidence="1">
    <location>
        <begin position="416"/>
        <end position="456"/>
    </location>
</feature>
<accession>A0A8T0J2F6</accession>
<comment type="caution">
    <text evidence="2">The sequence shown here is derived from an EMBL/GenBank/DDBJ whole genome shotgun (WGS) entry which is preliminary data.</text>
</comment>
<keyword evidence="3" id="KW-1185">Reference proteome</keyword>